<feature type="transmembrane region" description="Helical" evidence="1">
    <location>
        <begin position="12"/>
        <end position="33"/>
    </location>
</feature>
<dbReference type="NCBIfam" id="TIGR02532">
    <property type="entry name" value="IV_pilin_GFxxxE"/>
    <property type="match status" value="1"/>
</dbReference>
<organism evidence="2 3">
    <name type="scientific">Vibrio sinaloensis DSM 21326</name>
    <dbReference type="NCBI Taxonomy" id="945550"/>
    <lineage>
        <taxon>Bacteria</taxon>
        <taxon>Pseudomonadati</taxon>
        <taxon>Pseudomonadota</taxon>
        <taxon>Gammaproteobacteria</taxon>
        <taxon>Vibrionales</taxon>
        <taxon>Vibrionaceae</taxon>
        <taxon>Vibrio</taxon>
        <taxon>Vibrio oreintalis group</taxon>
    </lineage>
</organism>
<protein>
    <submittedName>
        <fullName evidence="2">Tfp pilus assembly protein PilW</fullName>
    </submittedName>
</protein>
<proteinExistence type="predicted"/>
<dbReference type="Proteomes" id="UP000006228">
    <property type="component" value="Unassembled WGS sequence"/>
</dbReference>
<reference evidence="2 3" key="1">
    <citation type="journal article" date="2012" name="Int. J. Syst. Evol. Microbiol.">
        <title>Vibrio caribbeanicus sp. nov., isolated from the marine sponge Scleritoderma cyanea.</title>
        <authorList>
            <person name="Hoffmann M."/>
            <person name="Monday S.R."/>
            <person name="Allard M.W."/>
            <person name="Strain E.A."/>
            <person name="Whittaker P."/>
            <person name="Naum M."/>
            <person name="McCarthy P.J."/>
            <person name="Lopez J.V."/>
            <person name="Fischer M."/>
            <person name="Brown E.W."/>
        </authorList>
    </citation>
    <scope>NUCLEOTIDE SEQUENCE [LARGE SCALE GENOMIC DNA]</scope>
    <source>
        <strain evidence="3">DSMZ 21326</strain>
    </source>
</reference>
<dbReference type="AlphaFoldDB" id="E8M2H0"/>
<dbReference type="RefSeq" id="WP_008073720.1">
    <property type="nucleotide sequence ID" value="NZ_AEVT01000016.1"/>
</dbReference>
<dbReference type="eggNOG" id="COG2165">
    <property type="taxonomic scope" value="Bacteria"/>
</dbReference>
<evidence type="ECO:0000313" key="2">
    <source>
        <dbReference type="EMBL" id="EGA71797.1"/>
    </source>
</evidence>
<keyword evidence="1" id="KW-0472">Membrane</keyword>
<evidence type="ECO:0000256" key="1">
    <source>
        <dbReference type="SAM" id="Phobius"/>
    </source>
</evidence>
<keyword evidence="1" id="KW-0812">Transmembrane</keyword>
<dbReference type="Pfam" id="PF07963">
    <property type="entry name" value="N_methyl"/>
    <property type="match status" value="1"/>
</dbReference>
<dbReference type="GeneID" id="95567863"/>
<name>E8M2H0_PHOS4</name>
<gene>
    <name evidence="2" type="ORF">VISI1226_19479</name>
</gene>
<comment type="caution">
    <text evidence="2">The sequence shown here is derived from an EMBL/GenBank/DDBJ whole genome shotgun (WGS) entry which is preliminary data.</text>
</comment>
<accession>E8M2H0</accession>
<dbReference type="InterPro" id="IPR012902">
    <property type="entry name" value="N_methyl_site"/>
</dbReference>
<evidence type="ECO:0000313" key="3">
    <source>
        <dbReference type="Proteomes" id="UP000006228"/>
    </source>
</evidence>
<sequence>MSKRGFTLIEMVITLIVGSILVLGIAGFVELGARGYSDTIERQRLQIQAKFVLEKMSREVRHAVPNMFSNDLVFAGADDCISFFPIVTSGFYAVSGADLQFVVGTENLSVDDISELSLVINPTEPTPTNNVFALDAVSSASQVFVLNDDANNLVGNSVSNRHYVYDANGEVSYCLINQRVQRLVNRVNIVPVSDSGVTGSLNYTPATVQNNGIVHINLNFTNQAGDESTNFRQDVQVINVP</sequence>
<dbReference type="PROSITE" id="PS00409">
    <property type="entry name" value="PROKAR_NTER_METHYL"/>
    <property type="match status" value="1"/>
</dbReference>
<keyword evidence="1" id="KW-1133">Transmembrane helix</keyword>
<dbReference type="OrthoDB" id="9788802at2"/>
<dbReference type="EMBL" id="AEVT01000016">
    <property type="protein sequence ID" value="EGA71797.1"/>
    <property type="molecule type" value="Genomic_DNA"/>
</dbReference>